<protein>
    <submittedName>
        <fullName evidence="2">Uncharacterized protein</fullName>
    </submittedName>
</protein>
<dbReference type="KEGG" id="hlr:HALLA_09995"/>
<dbReference type="Proteomes" id="UP000019024">
    <property type="component" value="Chromosome"/>
</dbReference>
<dbReference type="AlphaFoldDB" id="W0JQ71"/>
<accession>W0JQ71</accession>
<keyword evidence="3" id="KW-1185">Reference proteome</keyword>
<gene>
    <name evidence="2" type="ORF">HALLA_09995</name>
</gene>
<organism evidence="2 3">
    <name type="scientific">Halostagnicola larsenii XH-48</name>
    <dbReference type="NCBI Taxonomy" id="797299"/>
    <lineage>
        <taxon>Archaea</taxon>
        <taxon>Methanobacteriati</taxon>
        <taxon>Methanobacteriota</taxon>
        <taxon>Stenosarchaea group</taxon>
        <taxon>Halobacteria</taxon>
        <taxon>Halobacteriales</taxon>
        <taxon>Natrialbaceae</taxon>
        <taxon>Halostagnicola</taxon>
    </lineage>
</organism>
<evidence type="ECO:0000256" key="1">
    <source>
        <dbReference type="SAM" id="MobiDB-lite"/>
    </source>
</evidence>
<proteinExistence type="predicted"/>
<feature type="region of interest" description="Disordered" evidence="1">
    <location>
        <begin position="27"/>
        <end position="73"/>
    </location>
</feature>
<dbReference type="EMBL" id="CP007055">
    <property type="protein sequence ID" value="AHG00866.1"/>
    <property type="molecule type" value="Genomic_DNA"/>
</dbReference>
<feature type="compositionally biased region" description="Acidic residues" evidence="1">
    <location>
        <begin position="45"/>
        <end position="56"/>
    </location>
</feature>
<dbReference type="PROSITE" id="PS51257">
    <property type="entry name" value="PROKAR_LIPOPROTEIN"/>
    <property type="match status" value="1"/>
</dbReference>
<name>W0JQ71_9EURY</name>
<reference evidence="2 3" key="1">
    <citation type="submission" date="2014-01" db="EMBL/GenBank/DDBJ databases">
        <authorList>
            <consortium name="DOE Joint Genome Institute"/>
            <person name="Anderson I."/>
            <person name="Huntemann M."/>
            <person name="Han J."/>
            <person name="Chen A."/>
            <person name="Kyrpides N."/>
            <person name="Mavromatis K."/>
            <person name="Markowitz V."/>
            <person name="Palaniappan K."/>
            <person name="Ivanova N."/>
            <person name="Schaumberg A."/>
            <person name="Pati A."/>
            <person name="Liolios K."/>
            <person name="Nordberg H.P."/>
            <person name="Cantor M.N."/>
            <person name="Hua S.X."/>
            <person name="Woyke T."/>
        </authorList>
    </citation>
    <scope>NUCLEOTIDE SEQUENCE [LARGE SCALE GENOMIC DNA]</scope>
    <source>
        <strain evidence="2 3">XH-48</strain>
    </source>
</reference>
<evidence type="ECO:0000313" key="2">
    <source>
        <dbReference type="EMBL" id="AHG00866.1"/>
    </source>
</evidence>
<dbReference type="HOGENOM" id="CLU_2695624_0_0_2"/>
<dbReference type="RefSeq" id="WP_174887890.1">
    <property type="nucleotide sequence ID" value="NZ_CP007055.1"/>
</dbReference>
<evidence type="ECO:0000313" key="3">
    <source>
        <dbReference type="Proteomes" id="UP000019024"/>
    </source>
</evidence>
<dbReference type="GeneID" id="25144793"/>
<feature type="compositionally biased region" description="Acidic residues" evidence="1">
    <location>
        <begin position="63"/>
        <end position="73"/>
    </location>
</feature>
<sequence length="73" mass="7385">MGTERMSTRRTVLRIIGGSAAMALVAGCGDDETESEEGTGNGQDIEGDDGDEDDGDNGSGDENNSDDAESGGD</sequence>